<dbReference type="PANTHER" id="PTHR30327">
    <property type="entry name" value="UNCHARACTERIZED PROTEIN YQGE"/>
    <property type="match status" value="1"/>
</dbReference>
<evidence type="ECO:0000313" key="1">
    <source>
        <dbReference type="EMBL" id="VAV88650.1"/>
    </source>
</evidence>
<dbReference type="PANTHER" id="PTHR30327:SF1">
    <property type="entry name" value="UPF0301 PROTEIN YQGE"/>
    <property type="match status" value="1"/>
</dbReference>
<organism evidence="1">
    <name type="scientific">hydrothermal vent metagenome</name>
    <dbReference type="NCBI Taxonomy" id="652676"/>
    <lineage>
        <taxon>unclassified sequences</taxon>
        <taxon>metagenomes</taxon>
        <taxon>ecological metagenomes</taxon>
    </lineage>
</organism>
<dbReference type="AlphaFoldDB" id="A0A3B0R626"/>
<dbReference type="InterPro" id="IPR003774">
    <property type="entry name" value="AlgH-like"/>
</dbReference>
<dbReference type="EMBL" id="UOEE01000071">
    <property type="protein sequence ID" value="VAV88650.1"/>
    <property type="molecule type" value="Genomic_DNA"/>
</dbReference>
<accession>A0A3B0R626</accession>
<dbReference type="HAMAP" id="MF_00758">
    <property type="entry name" value="UPF0301"/>
    <property type="match status" value="1"/>
</dbReference>
<name>A0A3B0R626_9ZZZZ</name>
<sequence length="179" mass="19314">MLIAAPGMGDPRFARTLLYMCGHDRFHAMGIVINQPMHALRFSALLSQLQIKPEINPVPDHPVLAGGPVEPERGFVLHSLDYCLAGETLEVSADIGMSASAQIVAAMASPTPPKNCILALGLSSWGPGQIEEELRANAWLVCDADTALVFDRDFASKWDRAMHKIGVDPDRFSDVAGHA</sequence>
<reference evidence="1" key="1">
    <citation type="submission" date="2018-06" db="EMBL/GenBank/DDBJ databases">
        <authorList>
            <person name="Zhirakovskaya E."/>
        </authorList>
    </citation>
    <scope>NUCLEOTIDE SEQUENCE</scope>
</reference>
<proteinExistence type="inferred from homology"/>
<dbReference type="Gene3D" id="3.40.1740.10">
    <property type="entry name" value="VC0467-like"/>
    <property type="match status" value="1"/>
</dbReference>
<gene>
    <name evidence="1" type="ORF">MNBD_ALPHA06-350</name>
</gene>
<dbReference type="GO" id="GO:0005829">
    <property type="term" value="C:cytosol"/>
    <property type="evidence" value="ECO:0007669"/>
    <property type="project" value="TreeGrafter"/>
</dbReference>
<dbReference type="SUPFAM" id="SSF143456">
    <property type="entry name" value="VC0467-like"/>
    <property type="match status" value="1"/>
</dbReference>
<protein>
    <submittedName>
        <fullName evidence="1">UPF0301 protein YqgE</fullName>
    </submittedName>
</protein>
<dbReference type="Pfam" id="PF02622">
    <property type="entry name" value="DUF179"/>
    <property type="match status" value="1"/>
</dbReference>